<dbReference type="AlphaFoldDB" id="A0A6P6TZ60"/>
<gene>
    <name evidence="4" type="primary">LOC113705936</name>
</gene>
<feature type="region of interest" description="Disordered" evidence="1">
    <location>
        <begin position="48"/>
        <end position="79"/>
    </location>
</feature>
<feature type="compositionally biased region" description="Low complexity" evidence="1">
    <location>
        <begin position="57"/>
        <end position="70"/>
    </location>
</feature>
<accession>A0A6P6TZ60</accession>
<dbReference type="Proteomes" id="UP001652660">
    <property type="component" value="Chromosome 8c"/>
</dbReference>
<dbReference type="PANTHER" id="PTHR47074:SF48">
    <property type="entry name" value="POLYNUCLEOTIDYL TRANSFERASE, RIBONUCLEASE H-LIKE SUPERFAMILY PROTEIN"/>
    <property type="match status" value="1"/>
</dbReference>
<dbReference type="OrthoDB" id="1733298at2759"/>
<reference evidence="4" key="2">
    <citation type="submission" date="2025-08" db="UniProtKB">
        <authorList>
            <consortium name="RefSeq"/>
        </authorList>
    </citation>
    <scope>IDENTIFICATION</scope>
    <source>
        <tissue evidence="4">Leaves</tissue>
    </source>
</reference>
<name>A0A6P6TZ60_COFAR</name>
<dbReference type="RefSeq" id="XP_027083638.2">
    <property type="nucleotide sequence ID" value="XM_027227837.2"/>
</dbReference>
<dbReference type="PANTHER" id="PTHR47074">
    <property type="entry name" value="BNAC02G40300D PROTEIN"/>
    <property type="match status" value="1"/>
</dbReference>
<dbReference type="InterPro" id="IPR002156">
    <property type="entry name" value="RNaseH_domain"/>
</dbReference>
<dbReference type="InterPro" id="IPR036397">
    <property type="entry name" value="RNaseH_sf"/>
</dbReference>
<organism evidence="3 4">
    <name type="scientific">Coffea arabica</name>
    <name type="common">Arabian coffee</name>
    <dbReference type="NCBI Taxonomy" id="13443"/>
    <lineage>
        <taxon>Eukaryota</taxon>
        <taxon>Viridiplantae</taxon>
        <taxon>Streptophyta</taxon>
        <taxon>Embryophyta</taxon>
        <taxon>Tracheophyta</taxon>
        <taxon>Spermatophyta</taxon>
        <taxon>Magnoliopsida</taxon>
        <taxon>eudicotyledons</taxon>
        <taxon>Gunneridae</taxon>
        <taxon>Pentapetalae</taxon>
        <taxon>asterids</taxon>
        <taxon>lamiids</taxon>
        <taxon>Gentianales</taxon>
        <taxon>Rubiaceae</taxon>
        <taxon>Ixoroideae</taxon>
        <taxon>Gardenieae complex</taxon>
        <taxon>Bertiereae - Coffeeae clade</taxon>
        <taxon>Coffeeae</taxon>
        <taxon>Coffea</taxon>
    </lineage>
</organism>
<sequence>MLQGGNKKGFKYLAGGKILECNQRRMINSRGSGLRNGFRSVRWRQFTSNKHQSGGTSDRSSSRQQLSNRQPQESAGSSDKEDYLCKCCEENPETIEHMLFFCNNAKAIWKAAPLSWDGLEIYRSKFWLWWEELKDAMKKEKGKERIELMVILLWQIWKSRNEMQFNDRRRDPMIAVNKVVMEWREYQEAQEAQGMVARDWQGRVMGAWAVPNSSCSHAKLEEAMALRIAMLVAKQNGWRRVEFETDCMQVVNEINREEDEVVRFTMTSDIRKLKSSFDECCFTFTKRVNNFVSHTLAKMAKHMKCSTEWKGSFPGWLLERSSRL</sequence>
<dbReference type="Gene3D" id="3.30.420.10">
    <property type="entry name" value="Ribonuclease H-like superfamily/Ribonuclease H"/>
    <property type="match status" value="1"/>
</dbReference>
<proteinExistence type="predicted"/>
<dbReference type="InterPro" id="IPR044730">
    <property type="entry name" value="RNase_H-like_dom_plant"/>
</dbReference>
<dbReference type="SUPFAM" id="SSF53098">
    <property type="entry name" value="Ribonuclease H-like"/>
    <property type="match status" value="1"/>
</dbReference>
<evidence type="ECO:0000313" key="3">
    <source>
        <dbReference type="Proteomes" id="UP001652660"/>
    </source>
</evidence>
<feature type="domain" description="RNase H type-1" evidence="2">
    <location>
        <begin position="191"/>
        <end position="300"/>
    </location>
</feature>
<evidence type="ECO:0000313" key="4">
    <source>
        <dbReference type="RefSeq" id="XP_027083638.2"/>
    </source>
</evidence>
<evidence type="ECO:0000259" key="2">
    <source>
        <dbReference type="Pfam" id="PF13456"/>
    </source>
</evidence>
<dbReference type="Pfam" id="PF13456">
    <property type="entry name" value="RVT_3"/>
    <property type="match status" value="1"/>
</dbReference>
<dbReference type="InterPro" id="IPR052929">
    <property type="entry name" value="RNase_H-like_EbsB-rel"/>
</dbReference>
<dbReference type="InterPro" id="IPR012337">
    <property type="entry name" value="RNaseH-like_sf"/>
</dbReference>
<reference evidence="3" key="1">
    <citation type="journal article" date="2025" name="Foods">
        <title>Unveiling the Microbial Signatures of Arabica Coffee Cherries: Insights into Ripeness Specific Diversity, Functional Traits, and Implications for Quality and Safety.</title>
        <authorList>
            <consortium name="RefSeq"/>
            <person name="Tenea G.N."/>
            <person name="Cifuentes V."/>
            <person name="Reyes P."/>
            <person name="Cevallos-Vallejos M."/>
        </authorList>
    </citation>
    <scope>NUCLEOTIDE SEQUENCE [LARGE SCALE GENOMIC DNA]</scope>
</reference>
<protein>
    <recommendedName>
        <fullName evidence="2">RNase H type-1 domain-containing protein</fullName>
    </recommendedName>
</protein>
<keyword evidence="3" id="KW-1185">Reference proteome</keyword>
<dbReference type="GeneID" id="113705936"/>
<evidence type="ECO:0000256" key="1">
    <source>
        <dbReference type="SAM" id="MobiDB-lite"/>
    </source>
</evidence>
<dbReference type="CDD" id="cd06222">
    <property type="entry name" value="RNase_H_like"/>
    <property type="match status" value="1"/>
</dbReference>